<feature type="domain" description="Glycosyl transferase family 1" evidence="1">
    <location>
        <begin position="202"/>
        <end position="345"/>
    </location>
</feature>
<dbReference type="PANTHER" id="PTHR45947:SF3">
    <property type="entry name" value="SULFOQUINOVOSYL TRANSFERASE SQD2"/>
    <property type="match status" value="1"/>
</dbReference>
<organism evidence="3 4">
    <name type="scientific">Hathewaya proteolytica DSM 3090</name>
    <dbReference type="NCBI Taxonomy" id="1121331"/>
    <lineage>
        <taxon>Bacteria</taxon>
        <taxon>Bacillati</taxon>
        <taxon>Bacillota</taxon>
        <taxon>Clostridia</taxon>
        <taxon>Eubacteriales</taxon>
        <taxon>Clostridiaceae</taxon>
        <taxon>Hathewaya</taxon>
    </lineage>
</organism>
<protein>
    <submittedName>
        <fullName evidence="3">Glycosyltransferase involved in cell wall bisynthesis</fullName>
    </submittedName>
</protein>
<accession>A0A1M6QUH0</accession>
<dbReference type="Pfam" id="PF13439">
    <property type="entry name" value="Glyco_transf_4"/>
    <property type="match status" value="1"/>
</dbReference>
<sequence>MHVMFIPSWYSSKSNEVHGSFFKEQALALQREGIKVTVAYNEIFPITKLGRIGEKKGLSFQVEDGLNTYRYKGYNFLPKNPLMFQLFNRRMDSLYKEVVRKQGKVDVIHAQSSMWAGISALYISKKYNIPLVITEHSSLIKAKHLRNSYKKHVYNAYMGADILIAVGNGLKSELEDFTKRNDIEVVPNIVNNKLFIPFPVEKEYEFSFFSLGYLEGNKGMKELIIAFTEAFRGGSEHLVIGGDGSEKETLQNLIRDSHMESQIHLIGALSRQEVAEEMNKCDAFVLASPYETFGVVYIEAMFCGKPVIGLYNGGADNIIKSYNGIIIEKNNGILLRDALIYMKNNIQNYSSEKICKETMNKYSSNTVAKIIFSLYNKVCRKM</sequence>
<feature type="domain" description="Glycosyltransferase subfamily 4-like N-terminal" evidence="2">
    <location>
        <begin position="23"/>
        <end position="191"/>
    </location>
</feature>
<evidence type="ECO:0000313" key="4">
    <source>
        <dbReference type="Proteomes" id="UP000183952"/>
    </source>
</evidence>
<proteinExistence type="predicted"/>
<dbReference type="SUPFAM" id="SSF53756">
    <property type="entry name" value="UDP-Glycosyltransferase/glycogen phosphorylase"/>
    <property type="match status" value="1"/>
</dbReference>
<dbReference type="Gene3D" id="3.40.50.2000">
    <property type="entry name" value="Glycogen Phosphorylase B"/>
    <property type="match status" value="2"/>
</dbReference>
<keyword evidence="4" id="KW-1185">Reference proteome</keyword>
<evidence type="ECO:0000259" key="1">
    <source>
        <dbReference type="Pfam" id="PF00534"/>
    </source>
</evidence>
<gene>
    <name evidence="3" type="ORF">SAMN02745248_02128</name>
</gene>
<name>A0A1M6QUH0_9CLOT</name>
<evidence type="ECO:0000313" key="3">
    <source>
        <dbReference type="EMBL" id="SHK23815.1"/>
    </source>
</evidence>
<dbReference type="RefSeq" id="WP_072904065.1">
    <property type="nucleotide sequence ID" value="NZ_FRAD01000018.1"/>
</dbReference>
<dbReference type="GO" id="GO:0016757">
    <property type="term" value="F:glycosyltransferase activity"/>
    <property type="evidence" value="ECO:0007669"/>
    <property type="project" value="InterPro"/>
</dbReference>
<dbReference type="Pfam" id="PF00534">
    <property type="entry name" value="Glycos_transf_1"/>
    <property type="match status" value="1"/>
</dbReference>
<dbReference type="InterPro" id="IPR028098">
    <property type="entry name" value="Glyco_trans_4-like_N"/>
</dbReference>
<dbReference type="InterPro" id="IPR001296">
    <property type="entry name" value="Glyco_trans_1"/>
</dbReference>
<dbReference type="PANTHER" id="PTHR45947">
    <property type="entry name" value="SULFOQUINOVOSYL TRANSFERASE SQD2"/>
    <property type="match status" value="1"/>
</dbReference>
<evidence type="ECO:0000259" key="2">
    <source>
        <dbReference type="Pfam" id="PF13439"/>
    </source>
</evidence>
<keyword evidence="3" id="KW-0808">Transferase</keyword>
<dbReference type="InterPro" id="IPR050194">
    <property type="entry name" value="Glycosyltransferase_grp1"/>
</dbReference>
<dbReference type="EMBL" id="FRAD01000018">
    <property type="protein sequence ID" value="SHK23815.1"/>
    <property type="molecule type" value="Genomic_DNA"/>
</dbReference>
<reference evidence="3 4" key="1">
    <citation type="submission" date="2016-11" db="EMBL/GenBank/DDBJ databases">
        <authorList>
            <person name="Jaros S."/>
            <person name="Januszkiewicz K."/>
            <person name="Wedrychowicz H."/>
        </authorList>
    </citation>
    <scope>NUCLEOTIDE SEQUENCE [LARGE SCALE GENOMIC DNA]</scope>
    <source>
        <strain evidence="3 4">DSM 3090</strain>
    </source>
</reference>
<dbReference type="OrthoDB" id="9795068at2"/>
<dbReference type="STRING" id="1121331.SAMN02745248_02128"/>
<dbReference type="AlphaFoldDB" id="A0A1M6QUH0"/>
<dbReference type="Proteomes" id="UP000183952">
    <property type="component" value="Unassembled WGS sequence"/>
</dbReference>